<dbReference type="GO" id="GO:0016281">
    <property type="term" value="C:eukaryotic translation initiation factor 4F complex"/>
    <property type="evidence" value="ECO:0007669"/>
    <property type="project" value="TreeGrafter"/>
</dbReference>
<dbReference type="AlphaFoldDB" id="A0A9W8TYN4"/>
<dbReference type="Pfam" id="PF01652">
    <property type="entry name" value="IF4E"/>
    <property type="match status" value="1"/>
</dbReference>
<dbReference type="PANTHER" id="PTHR11960:SF18">
    <property type="entry name" value="EUKARYOTIC TRANSLATION INITIATION FACTOR 4E HOMOLOGOUS PROTEIN, ISOFORM B"/>
    <property type="match status" value="1"/>
</dbReference>
<gene>
    <name evidence="3" type="ORF">DFH05DRAFT_1444362</name>
</gene>
<dbReference type="SUPFAM" id="SSF55418">
    <property type="entry name" value="eIF4e-like"/>
    <property type="match status" value="1"/>
</dbReference>
<feature type="region of interest" description="Disordered" evidence="2">
    <location>
        <begin position="36"/>
        <end position="73"/>
    </location>
</feature>
<keyword evidence="1 3" id="KW-0396">Initiation factor</keyword>
<dbReference type="GO" id="GO:0003743">
    <property type="term" value="F:translation initiation factor activity"/>
    <property type="evidence" value="ECO:0007669"/>
    <property type="project" value="UniProtKB-KW"/>
</dbReference>
<sequence length="284" mass="31792">MANSYFSNYSQSRFLANSSQMSGGIQLPISTQIAPKSRVSSSKHFSTSLSSGSDRSSTKEKTSNGSSPDGSVPHPLRNTWVFWFRQQRTPGNKLISYEEGIKKISAFASVESFWSLWTHLAPPSALQPTTDYLLFHDGVRRPVWEDPVNISGGKWIIRLKKGVADRIWEDLVLAVLGDQFNEFRQVEENGGGEEVAANWEDGSDSGAELPEICGCTISVRQSEDIISLWNRLDGDVKVREKIRDTIRRVLHLPTSTIMEYKSNNDSMQDKSSFRNSAIDRTPLS</sequence>
<evidence type="ECO:0000256" key="1">
    <source>
        <dbReference type="RuleBase" id="RU004374"/>
    </source>
</evidence>
<dbReference type="InterPro" id="IPR023398">
    <property type="entry name" value="TIF_eIF4e-like"/>
</dbReference>
<dbReference type="Proteomes" id="UP001142393">
    <property type="component" value="Unassembled WGS sequence"/>
</dbReference>
<reference evidence="3 4" key="1">
    <citation type="journal article" date="2023" name="Proc. Natl. Acad. Sci. U.S.A.">
        <title>A global phylogenomic analysis of the shiitake genus Lentinula.</title>
        <authorList>
            <person name="Sierra-Patev S."/>
            <person name="Min B."/>
            <person name="Naranjo-Ortiz M."/>
            <person name="Looney B."/>
            <person name="Konkel Z."/>
            <person name="Slot J.C."/>
            <person name="Sakamoto Y."/>
            <person name="Steenwyk J.L."/>
            <person name="Rokas A."/>
            <person name="Carro J."/>
            <person name="Camarero S."/>
            <person name="Ferreira P."/>
            <person name="Molpeceres G."/>
            <person name="Ruiz-Duenas F.J."/>
            <person name="Serrano A."/>
            <person name="Henrissat B."/>
            <person name="Drula E."/>
            <person name="Hughes K.W."/>
            <person name="Mata J.L."/>
            <person name="Ishikawa N.K."/>
            <person name="Vargas-Isla R."/>
            <person name="Ushijima S."/>
            <person name="Smith C.A."/>
            <person name="Donoghue J."/>
            <person name="Ahrendt S."/>
            <person name="Andreopoulos W."/>
            <person name="He G."/>
            <person name="LaButti K."/>
            <person name="Lipzen A."/>
            <person name="Ng V."/>
            <person name="Riley R."/>
            <person name="Sandor L."/>
            <person name="Barry K."/>
            <person name="Martinez A.T."/>
            <person name="Xiao Y."/>
            <person name="Gibbons J.G."/>
            <person name="Terashima K."/>
            <person name="Grigoriev I.V."/>
            <person name="Hibbett D."/>
        </authorList>
    </citation>
    <scope>NUCLEOTIDE SEQUENCE [LARGE SCALE GENOMIC DNA]</scope>
    <source>
        <strain evidence="3 4">TFB7810</strain>
    </source>
</reference>
<evidence type="ECO:0000313" key="4">
    <source>
        <dbReference type="Proteomes" id="UP001142393"/>
    </source>
</evidence>
<keyword evidence="4" id="KW-1185">Reference proteome</keyword>
<proteinExistence type="inferred from homology"/>
<protein>
    <submittedName>
        <fullName evidence="3">Translation initiation factor eIF4e</fullName>
    </submittedName>
</protein>
<dbReference type="PANTHER" id="PTHR11960">
    <property type="entry name" value="EUKARYOTIC TRANSLATION INITIATION FACTOR 4E RELATED"/>
    <property type="match status" value="1"/>
</dbReference>
<dbReference type="EMBL" id="JANVFU010000005">
    <property type="protein sequence ID" value="KAJ3745408.1"/>
    <property type="molecule type" value="Genomic_DNA"/>
</dbReference>
<keyword evidence="1" id="KW-0648">Protein biosynthesis</keyword>
<comment type="similarity">
    <text evidence="1">Belongs to the eukaryotic initiation factor 4E family.</text>
</comment>
<organism evidence="3 4">
    <name type="scientific">Lentinula detonsa</name>
    <dbReference type="NCBI Taxonomy" id="2804962"/>
    <lineage>
        <taxon>Eukaryota</taxon>
        <taxon>Fungi</taxon>
        <taxon>Dikarya</taxon>
        <taxon>Basidiomycota</taxon>
        <taxon>Agaricomycotina</taxon>
        <taxon>Agaricomycetes</taxon>
        <taxon>Agaricomycetidae</taxon>
        <taxon>Agaricales</taxon>
        <taxon>Marasmiineae</taxon>
        <taxon>Omphalotaceae</taxon>
        <taxon>Lentinula</taxon>
    </lineage>
</organism>
<feature type="compositionally biased region" description="Low complexity" evidence="2">
    <location>
        <begin position="40"/>
        <end position="55"/>
    </location>
</feature>
<name>A0A9W8TYN4_9AGAR</name>
<comment type="caution">
    <text evidence="3">The sequence shown here is derived from an EMBL/GenBank/DDBJ whole genome shotgun (WGS) entry which is preliminary data.</text>
</comment>
<dbReference type="GO" id="GO:0000340">
    <property type="term" value="F:RNA 7-methylguanosine cap binding"/>
    <property type="evidence" value="ECO:0007669"/>
    <property type="project" value="TreeGrafter"/>
</dbReference>
<accession>A0A9W8TYN4</accession>
<feature type="region of interest" description="Disordered" evidence="2">
    <location>
        <begin position="263"/>
        <end position="284"/>
    </location>
</feature>
<evidence type="ECO:0000256" key="2">
    <source>
        <dbReference type="SAM" id="MobiDB-lite"/>
    </source>
</evidence>
<dbReference type="InterPro" id="IPR001040">
    <property type="entry name" value="TIF_eIF_4E"/>
</dbReference>
<dbReference type="Gene3D" id="3.30.760.10">
    <property type="entry name" value="RNA Cap, Translation Initiation Factor Eif4e"/>
    <property type="match status" value="1"/>
</dbReference>
<evidence type="ECO:0000313" key="3">
    <source>
        <dbReference type="EMBL" id="KAJ3745408.1"/>
    </source>
</evidence>
<keyword evidence="1" id="KW-0694">RNA-binding</keyword>